<dbReference type="InParanoid" id="A0A067NT07"/>
<evidence type="ECO:0000313" key="4">
    <source>
        <dbReference type="Proteomes" id="UP000027073"/>
    </source>
</evidence>
<proteinExistence type="predicted"/>
<dbReference type="STRING" id="1137138.A0A067NT07"/>
<reference evidence="4" key="1">
    <citation type="journal article" date="2014" name="Proc. Natl. Acad. Sci. U.S.A.">
        <title>Extensive sampling of basidiomycete genomes demonstrates inadequacy of the white-rot/brown-rot paradigm for wood decay fungi.</title>
        <authorList>
            <person name="Riley R."/>
            <person name="Salamov A.A."/>
            <person name="Brown D.W."/>
            <person name="Nagy L.G."/>
            <person name="Floudas D."/>
            <person name="Held B.W."/>
            <person name="Levasseur A."/>
            <person name="Lombard V."/>
            <person name="Morin E."/>
            <person name="Otillar R."/>
            <person name="Lindquist E.A."/>
            <person name="Sun H."/>
            <person name="LaButti K.M."/>
            <person name="Schmutz J."/>
            <person name="Jabbour D."/>
            <person name="Luo H."/>
            <person name="Baker S.E."/>
            <person name="Pisabarro A.G."/>
            <person name="Walton J.D."/>
            <person name="Blanchette R.A."/>
            <person name="Henrissat B."/>
            <person name="Martin F."/>
            <person name="Cullen D."/>
            <person name="Hibbett D.S."/>
            <person name="Grigoriev I.V."/>
        </authorList>
    </citation>
    <scope>NUCLEOTIDE SEQUENCE [LARGE SCALE GENOMIC DNA]</scope>
    <source>
        <strain evidence="4">PC15</strain>
    </source>
</reference>
<dbReference type="EMBL" id="KL198006">
    <property type="protein sequence ID" value="KDQ31064.1"/>
    <property type="molecule type" value="Genomic_DNA"/>
</dbReference>
<sequence length="157" mass="17709">MNFQILAFALVHVLSLFSTVLAAPVAKPRSLGADHALETLTKSLVEGIIGGIQQDDRRREEYTQGLVREMRAQYPEFNWVICHPEHDYKFDGERGVDWGHKHEEFDLVIGGTVGYEIYNFRSGEFTRHGDGGFINWAFNGNVLTRDQDGAHVVFGAN</sequence>
<feature type="signal peptide" evidence="1">
    <location>
        <begin position="1"/>
        <end position="22"/>
    </location>
</feature>
<name>A0A067NT07_PLEO1</name>
<organism evidence="3 4">
    <name type="scientific">Pleurotus ostreatus (strain PC15)</name>
    <name type="common">Oyster mushroom</name>
    <dbReference type="NCBI Taxonomy" id="1137138"/>
    <lineage>
        <taxon>Eukaryota</taxon>
        <taxon>Fungi</taxon>
        <taxon>Dikarya</taxon>
        <taxon>Basidiomycota</taxon>
        <taxon>Agaricomycotina</taxon>
        <taxon>Agaricomycetes</taxon>
        <taxon>Agaricomycetidae</taxon>
        <taxon>Agaricales</taxon>
        <taxon>Pleurotineae</taxon>
        <taxon>Pleurotaceae</taxon>
        <taxon>Pleurotus</taxon>
    </lineage>
</organism>
<gene>
    <name evidence="3" type="ORF">PLEOSDRAFT_1082259</name>
</gene>
<dbReference type="OrthoDB" id="3685327at2759"/>
<accession>A0A067NT07</accession>
<feature type="domain" description="DUF7888" evidence="2">
    <location>
        <begin position="45"/>
        <end position="141"/>
    </location>
</feature>
<evidence type="ECO:0000256" key="1">
    <source>
        <dbReference type="SAM" id="SignalP"/>
    </source>
</evidence>
<dbReference type="InterPro" id="IPR057210">
    <property type="entry name" value="DUF7888"/>
</dbReference>
<evidence type="ECO:0000313" key="3">
    <source>
        <dbReference type="EMBL" id="KDQ31064.1"/>
    </source>
</evidence>
<dbReference type="AlphaFoldDB" id="A0A067NT07"/>
<evidence type="ECO:0000259" key="2">
    <source>
        <dbReference type="Pfam" id="PF25411"/>
    </source>
</evidence>
<dbReference type="VEuPathDB" id="FungiDB:PLEOSDRAFT_1082259"/>
<dbReference type="HOGENOM" id="CLU_118201_0_0_1"/>
<protein>
    <recommendedName>
        <fullName evidence="2">DUF7888 domain-containing protein</fullName>
    </recommendedName>
</protein>
<dbReference type="Proteomes" id="UP000027073">
    <property type="component" value="Unassembled WGS sequence"/>
</dbReference>
<feature type="chain" id="PRO_5001642575" description="DUF7888 domain-containing protein" evidence="1">
    <location>
        <begin position="23"/>
        <end position="157"/>
    </location>
</feature>
<dbReference type="Pfam" id="PF25411">
    <property type="entry name" value="DUF7888"/>
    <property type="match status" value="1"/>
</dbReference>
<keyword evidence="1" id="KW-0732">Signal</keyword>